<dbReference type="EMBL" id="DVNH01000029">
    <property type="protein sequence ID" value="HIU51870.1"/>
    <property type="molecule type" value="Genomic_DNA"/>
</dbReference>
<gene>
    <name evidence="2 3" type="primary">rsfS</name>
    <name evidence="3" type="ORF">IAB70_04540</name>
</gene>
<protein>
    <recommendedName>
        <fullName evidence="2">Ribosomal silencing factor RsfS</fullName>
    </recommendedName>
</protein>
<dbReference type="GO" id="GO:0090071">
    <property type="term" value="P:negative regulation of ribosome biogenesis"/>
    <property type="evidence" value="ECO:0007669"/>
    <property type="project" value="UniProtKB-UniRule"/>
</dbReference>
<dbReference type="NCBIfam" id="TIGR00090">
    <property type="entry name" value="rsfS_iojap_ybeB"/>
    <property type="match status" value="1"/>
</dbReference>
<comment type="similarity">
    <text evidence="1 2">Belongs to the Iojap/RsfS family.</text>
</comment>
<dbReference type="GO" id="GO:0005737">
    <property type="term" value="C:cytoplasm"/>
    <property type="evidence" value="ECO:0007669"/>
    <property type="project" value="UniProtKB-SubCell"/>
</dbReference>
<keyword evidence="2" id="KW-0963">Cytoplasm</keyword>
<evidence type="ECO:0000313" key="3">
    <source>
        <dbReference type="EMBL" id="HIU51870.1"/>
    </source>
</evidence>
<dbReference type="Proteomes" id="UP000824093">
    <property type="component" value="Unassembled WGS sequence"/>
</dbReference>
<comment type="caution">
    <text evidence="3">The sequence shown here is derived from an EMBL/GenBank/DDBJ whole genome shotgun (WGS) entry which is preliminary data.</text>
</comment>
<evidence type="ECO:0000256" key="2">
    <source>
        <dbReference type="HAMAP-Rule" id="MF_01477"/>
    </source>
</evidence>
<organism evidence="3 4">
    <name type="scientific">Candidatus Merdicola faecigallinarum</name>
    <dbReference type="NCBI Taxonomy" id="2840862"/>
    <lineage>
        <taxon>Bacteria</taxon>
        <taxon>Bacillati</taxon>
        <taxon>Bacillota</taxon>
        <taxon>Clostridia</taxon>
        <taxon>Candidatus Merdicola</taxon>
    </lineage>
</organism>
<keyword evidence="2" id="KW-0678">Repressor</keyword>
<dbReference type="InterPro" id="IPR043519">
    <property type="entry name" value="NT_sf"/>
</dbReference>
<sequence>MNQNLLEKIIKLLEDKKAFNITTMDIKEKSTLTDYMVIATGTSSTHIKSLADYLNEELKKDGIYPYKVEGYDSNSWILMDYQDVIVHLFTESDRNHYNLEDLWNKVR</sequence>
<dbReference type="GO" id="GO:0017148">
    <property type="term" value="P:negative regulation of translation"/>
    <property type="evidence" value="ECO:0007669"/>
    <property type="project" value="UniProtKB-UniRule"/>
</dbReference>
<dbReference type="InterPro" id="IPR004394">
    <property type="entry name" value="Iojap/RsfS/C7orf30"/>
</dbReference>
<dbReference type="GO" id="GO:0043023">
    <property type="term" value="F:ribosomal large subunit binding"/>
    <property type="evidence" value="ECO:0007669"/>
    <property type="project" value="TreeGrafter"/>
</dbReference>
<dbReference type="AlphaFoldDB" id="A0A9D1M1D4"/>
<dbReference type="GO" id="GO:0042256">
    <property type="term" value="P:cytosolic ribosome assembly"/>
    <property type="evidence" value="ECO:0007669"/>
    <property type="project" value="UniProtKB-UniRule"/>
</dbReference>
<name>A0A9D1M1D4_9FIRM</name>
<dbReference type="PANTHER" id="PTHR21043">
    <property type="entry name" value="IOJAP SUPERFAMILY ORTHOLOG"/>
    <property type="match status" value="1"/>
</dbReference>
<dbReference type="HAMAP" id="MF_01477">
    <property type="entry name" value="Iojap_RsfS"/>
    <property type="match status" value="1"/>
</dbReference>
<reference evidence="3" key="1">
    <citation type="submission" date="2020-10" db="EMBL/GenBank/DDBJ databases">
        <authorList>
            <person name="Gilroy R."/>
        </authorList>
    </citation>
    <scope>NUCLEOTIDE SEQUENCE</scope>
    <source>
        <strain evidence="3">CHK195-15760</strain>
    </source>
</reference>
<evidence type="ECO:0000313" key="4">
    <source>
        <dbReference type="Proteomes" id="UP000824093"/>
    </source>
</evidence>
<dbReference type="PANTHER" id="PTHR21043:SF0">
    <property type="entry name" value="MITOCHONDRIAL ASSEMBLY OF RIBOSOMAL LARGE SUBUNIT PROTEIN 1"/>
    <property type="match status" value="1"/>
</dbReference>
<dbReference type="Pfam" id="PF02410">
    <property type="entry name" value="RsfS"/>
    <property type="match status" value="1"/>
</dbReference>
<comment type="subunit">
    <text evidence="2">Interacts with ribosomal protein uL14 (rplN).</text>
</comment>
<keyword evidence="2" id="KW-0810">Translation regulation</keyword>
<accession>A0A9D1M1D4</accession>
<reference evidence="3" key="2">
    <citation type="journal article" date="2021" name="PeerJ">
        <title>Extensive microbial diversity within the chicken gut microbiome revealed by metagenomics and culture.</title>
        <authorList>
            <person name="Gilroy R."/>
            <person name="Ravi A."/>
            <person name="Getino M."/>
            <person name="Pursley I."/>
            <person name="Horton D.L."/>
            <person name="Alikhan N.F."/>
            <person name="Baker D."/>
            <person name="Gharbi K."/>
            <person name="Hall N."/>
            <person name="Watson M."/>
            <person name="Adriaenssens E.M."/>
            <person name="Foster-Nyarko E."/>
            <person name="Jarju S."/>
            <person name="Secka A."/>
            <person name="Antonio M."/>
            <person name="Oren A."/>
            <person name="Chaudhuri R.R."/>
            <person name="La Ragione R."/>
            <person name="Hildebrand F."/>
            <person name="Pallen M.J."/>
        </authorList>
    </citation>
    <scope>NUCLEOTIDE SEQUENCE</scope>
    <source>
        <strain evidence="3">CHK195-15760</strain>
    </source>
</reference>
<dbReference type="SUPFAM" id="SSF81301">
    <property type="entry name" value="Nucleotidyltransferase"/>
    <property type="match status" value="1"/>
</dbReference>
<comment type="function">
    <text evidence="2">Functions as a ribosomal silencing factor. Interacts with ribosomal protein uL14 (rplN), blocking formation of intersubunit bridge B8. Prevents association of the 30S and 50S ribosomal subunits and the formation of functional ribosomes, thus repressing translation.</text>
</comment>
<comment type="subcellular location">
    <subcellularLocation>
        <location evidence="2">Cytoplasm</location>
    </subcellularLocation>
</comment>
<evidence type="ECO:0000256" key="1">
    <source>
        <dbReference type="ARBA" id="ARBA00010574"/>
    </source>
</evidence>
<proteinExistence type="inferred from homology"/>
<dbReference type="Gene3D" id="3.30.460.10">
    <property type="entry name" value="Beta Polymerase, domain 2"/>
    <property type="match status" value="1"/>
</dbReference>